<dbReference type="Proteomes" id="UP000204602">
    <property type="component" value="Segment"/>
</dbReference>
<dbReference type="KEGG" id="vg:26633338"/>
<dbReference type="GeneID" id="26633315"/>
<dbReference type="KEGG" id="vg:26633315"/>
<gene>
    <name evidence="2" type="ORF">TSARBOMBA_12</name>
    <name evidence="1" type="ORF">TSARBOMBA_262</name>
</gene>
<protein>
    <submittedName>
        <fullName evidence="1">Uncharacterized protein</fullName>
    </submittedName>
</protein>
<dbReference type="EMBL" id="KT224359">
    <property type="protein sequence ID" value="ALA13099.1"/>
    <property type="molecule type" value="Genomic_DNA"/>
</dbReference>
<name>A0A0K2CZV6_9CAUD</name>
<dbReference type="RefSeq" id="YP_009207077.1">
    <property type="nucleotide sequence ID" value="NC_028890.1"/>
</dbReference>
<accession>A0A0K2CZV6</accession>
<sequence length="87" mass="10185">MLCRCEVCSSSFNHSWDKTICTTCEEKKRKGYSNENQRVMLNDLSTLLDKLNAEYTHDESLREKLVDANIYPSQLKDISANLRRLLR</sequence>
<organism evidence="1 3">
    <name type="scientific">Bacillus phage TsarBomba</name>
    <dbReference type="NCBI Taxonomy" id="1690456"/>
    <lineage>
        <taxon>Viruses</taxon>
        <taxon>Duplodnaviria</taxon>
        <taxon>Heunggongvirae</taxon>
        <taxon>Uroviricota</taxon>
        <taxon>Caudoviricetes</taxon>
        <taxon>Herelleviridae</taxon>
        <taxon>Bastillevirinae</taxon>
        <taxon>Tsarbombavirus</taxon>
        <taxon>Tsarbombavirus tsarbomba</taxon>
    </lineage>
</organism>
<dbReference type="GeneID" id="26633338"/>
<evidence type="ECO:0000313" key="1">
    <source>
        <dbReference type="EMBL" id="ALA13099.1"/>
    </source>
</evidence>
<proteinExistence type="predicted"/>
<evidence type="ECO:0000313" key="2">
    <source>
        <dbReference type="EMBL" id="ALA13128.1"/>
    </source>
</evidence>
<dbReference type="RefSeq" id="YP_009206847.1">
    <property type="nucleotide sequence ID" value="NC_028890.1"/>
</dbReference>
<keyword evidence="3" id="KW-1185">Reference proteome</keyword>
<evidence type="ECO:0000313" key="3">
    <source>
        <dbReference type="Proteomes" id="UP000204602"/>
    </source>
</evidence>
<dbReference type="EMBL" id="KT224359">
    <property type="protein sequence ID" value="ALA13128.1"/>
    <property type="molecule type" value="Genomic_DNA"/>
</dbReference>
<reference evidence="1 3" key="1">
    <citation type="journal article" date="2015" name="Genome Announc.">
        <title>Complete Genome Sequence of Bacillus cereus Group Phage TsarBomba.</title>
        <authorList>
            <person name="Erill I."/>
            <person name="Caruso S.M."/>
        </authorList>
    </citation>
    <scope>NUCLEOTIDE SEQUENCE [LARGE SCALE GENOMIC DNA]</scope>
</reference>